<feature type="transmembrane region" description="Helical" evidence="2">
    <location>
        <begin position="34"/>
        <end position="57"/>
    </location>
</feature>
<comment type="caution">
    <text evidence="3">The sequence shown here is derived from an EMBL/GenBank/DDBJ whole genome shotgun (WGS) entry which is preliminary data.</text>
</comment>
<evidence type="ECO:0000256" key="2">
    <source>
        <dbReference type="SAM" id="Phobius"/>
    </source>
</evidence>
<evidence type="ECO:0000313" key="4">
    <source>
        <dbReference type="Proteomes" id="UP000308549"/>
    </source>
</evidence>
<proteinExistence type="predicted"/>
<feature type="transmembrane region" description="Helical" evidence="2">
    <location>
        <begin position="180"/>
        <end position="202"/>
    </location>
</feature>
<evidence type="ECO:0000313" key="3">
    <source>
        <dbReference type="EMBL" id="TKA30623.1"/>
    </source>
</evidence>
<gene>
    <name evidence="3" type="ORF">B0A50_02343</name>
</gene>
<sequence length="290" mass="32008">MAPTKRQLTLALSVTYLAALTVLAAYALHSAHAYSLPIPSIACALTLALPPLAGVALETVLTLNNHLTRKGQVQTSRILQITVVAFLIYETALATLAGTHLSPSGSLDCALRERWTELRHARDGAAIKGIQDAFRCCGLMSTRDMAWPFADKRHGVEACVVRYERSRACMEPWRREEQKVAVLLLVVPVAVFLWKVLVLLAPSSTSTWLPSRIRLPDGETPAGARPRQAIEYRDVEGSEAESVPDSVRDEVRRLNKDSNMASHVEGERRKSIGHGLRREHVHLRDADENA</sequence>
<keyword evidence="4" id="KW-1185">Reference proteome</keyword>
<accession>A0A4U0U627</accession>
<evidence type="ECO:0000256" key="1">
    <source>
        <dbReference type="SAM" id="MobiDB-lite"/>
    </source>
</evidence>
<protein>
    <recommendedName>
        <fullName evidence="5">Tetraspanin Tsp3</fullName>
    </recommendedName>
</protein>
<name>A0A4U0U627_9PEZI</name>
<feature type="compositionally biased region" description="Basic and acidic residues" evidence="1">
    <location>
        <begin position="264"/>
        <end position="290"/>
    </location>
</feature>
<dbReference type="EMBL" id="NAJL01000010">
    <property type="protein sequence ID" value="TKA30623.1"/>
    <property type="molecule type" value="Genomic_DNA"/>
</dbReference>
<keyword evidence="2" id="KW-0472">Membrane</keyword>
<evidence type="ECO:0008006" key="5">
    <source>
        <dbReference type="Google" id="ProtNLM"/>
    </source>
</evidence>
<reference evidence="3 4" key="1">
    <citation type="submission" date="2017-03" db="EMBL/GenBank/DDBJ databases">
        <title>Genomes of endolithic fungi from Antarctica.</title>
        <authorList>
            <person name="Coleine C."/>
            <person name="Masonjones S."/>
            <person name="Stajich J.E."/>
        </authorList>
    </citation>
    <scope>NUCLEOTIDE SEQUENCE [LARGE SCALE GENOMIC DNA]</scope>
    <source>
        <strain evidence="3 4">CCFEE 6315</strain>
    </source>
</reference>
<keyword evidence="2" id="KW-0812">Transmembrane</keyword>
<dbReference type="Proteomes" id="UP000308549">
    <property type="component" value="Unassembled WGS sequence"/>
</dbReference>
<keyword evidence="2" id="KW-1133">Transmembrane helix</keyword>
<dbReference type="AlphaFoldDB" id="A0A4U0U627"/>
<organism evidence="3 4">
    <name type="scientific">Salinomyces thailandicus</name>
    <dbReference type="NCBI Taxonomy" id="706561"/>
    <lineage>
        <taxon>Eukaryota</taxon>
        <taxon>Fungi</taxon>
        <taxon>Dikarya</taxon>
        <taxon>Ascomycota</taxon>
        <taxon>Pezizomycotina</taxon>
        <taxon>Dothideomycetes</taxon>
        <taxon>Dothideomycetidae</taxon>
        <taxon>Mycosphaerellales</taxon>
        <taxon>Teratosphaeriaceae</taxon>
        <taxon>Salinomyces</taxon>
    </lineage>
</organism>
<dbReference type="OrthoDB" id="71600at2759"/>
<feature type="region of interest" description="Disordered" evidence="1">
    <location>
        <begin position="256"/>
        <end position="290"/>
    </location>
</feature>